<dbReference type="AlphaFoldDB" id="Q59X65"/>
<protein>
    <recommendedName>
        <fullName evidence="2">Altered inheritance of mitochondria protein 32</fullName>
    </recommendedName>
</protein>
<dbReference type="HOGENOM" id="CLU_044499_0_0_1"/>
<dbReference type="SUPFAM" id="SSF52833">
    <property type="entry name" value="Thioredoxin-like"/>
    <property type="match status" value="1"/>
</dbReference>
<dbReference type="OMA" id="IWYGRVF"/>
<reference evidence="4 5" key="1">
    <citation type="journal article" date="2004" name="Proc. Natl. Acad. Sci. U.S.A.">
        <title>The diploid genome sequence of Candida albicans.</title>
        <authorList>
            <person name="Jones T."/>
            <person name="Federspiel N.A."/>
            <person name="Chibana H."/>
            <person name="Dungan J."/>
            <person name="Kalman S."/>
            <person name="Magee B.B."/>
            <person name="Newport G."/>
            <person name="Thorstenson Y.R."/>
            <person name="Agabian N."/>
            <person name="Magee P.T."/>
            <person name="Davis R.W."/>
            <person name="Scherer S."/>
        </authorList>
    </citation>
    <scope>NUCLEOTIDE SEQUENCE [LARGE SCALE GENOMIC DNA]</scope>
    <source>
        <strain evidence="5">SC5314 / ATCC MYA-2876</strain>
    </source>
</reference>
<dbReference type="GeneID" id="3644146"/>
<dbReference type="SMR" id="Q59X65"/>
<sequence>MWSKEEKKQKREKKMYVQPQQRTYYLLLMFRLFARRNYSIHWRFKDVCPSPRYDTGCTYCQPEFPTNLAIDFDKNLNKTGAIPTKHVMVLTNPINQISELPSKTEFIPNSIPSEITKYRTMIQTDDQRVTISVIHLNNNRHQQILDQYNIKPGSSQQLVFLYPSMKIIRFDLSVSDQFVKKYLYSKPTAPVYNPFVQTKPSAPNNDLFDSIIVDESNFIEDELDKDLLVICGHAKRDLRCGIIAPQLESEFNQVLVRHNLQDTIYTGQVSHVGGHAYAGNVLYYPKDCQTSKDFIWYGRVFPKDVQGIVESTIINKEIIKDLFRGDIEAY</sequence>
<dbReference type="InParanoid" id="Q59X65"/>
<dbReference type="Pfam" id="PF06999">
    <property type="entry name" value="Suc_Fer-like"/>
    <property type="match status" value="1"/>
</dbReference>
<dbReference type="STRING" id="237561.Q59X65"/>
<dbReference type="PANTHER" id="PTHR31902:SF7">
    <property type="entry name" value="ALTERED INHERITANCE OF MITOCHONDRIA PROTEIN 32"/>
    <property type="match status" value="1"/>
</dbReference>
<evidence type="ECO:0000256" key="1">
    <source>
        <dbReference type="ARBA" id="ARBA00038208"/>
    </source>
</evidence>
<evidence type="ECO:0000256" key="2">
    <source>
        <dbReference type="ARBA" id="ARBA00040895"/>
    </source>
</evidence>
<dbReference type="Gene3D" id="3.40.30.10">
    <property type="entry name" value="Glutaredoxin"/>
    <property type="match status" value="1"/>
</dbReference>
<reference evidence="4 5" key="3">
    <citation type="journal article" date="2013" name="Genome Biol.">
        <title>Assembly of a phased diploid Candida albicans genome facilitates allele-specific measurements and provides a simple model for repeat and indel structure.</title>
        <authorList>
            <person name="Muzzey D."/>
            <person name="Schwartz K."/>
            <person name="Weissman J.S."/>
            <person name="Sherlock G."/>
        </authorList>
    </citation>
    <scope>NUCLEOTIDE SEQUENCE [LARGE SCALE GENOMIC DNA]</scope>
    <source>
        <strain evidence="5">SC5314 / ATCC MYA-2876</strain>
    </source>
</reference>
<keyword evidence="5" id="KW-1185">Reference proteome</keyword>
<dbReference type="InterPro" id="IPR009737">
    <property type="entry name" value="Aim32/Apd1-like"/>
</dbReference>
<dbReference type="CGD" id="CAL0000197180">
    <property type="gene designation" value="orf19.8245"/>
</dbReference>
<dbReference type="KEGG" id="cal:CAALFM_CR07870WA"/>
<dbReference type="EMBL" id="CP017630">
    <property type="protein sequence ID" value="AOW31478.1"/>
    <property type="molecule type" value="Genomic_DNA"/>
</dbReference>
<dbReference type="Proteomes" id="UP000000559">
    <property type="component" value="Chromosome R"/>
</dbReference>
<accession>Q59X65</accession>
<reference evidence="4 5" key="2">
    <citation type="journal article" date="2007" name="Genome Biol.">
        <title>Assembly of the Candida albicans genome into sixteen supercontigs aligned on the eight chromosomes.</title>
        <authorList>
            <person name="van het Hoog M."/>
            <person name="Rast T.J."/>
            <person name="Martchenko M."/>
            <person name="Grindle S."/>
            <person name="Dignard D."/>
            <person name="Hogues H."/>
            <person name="Cuomo C."/>
            <person name="Berriman M."/>
            <person name="Scherer S."/>
            <person name="Magee B.B."/>
            <person name="Whiteway M."/>
            <person name="Chibana H."/>
            <person name="Nantel A."/>
            <person name="Magee P.T."/>
        </authorList>
    </citation>
    <scope>GENOME REANNOTATION</scope>
    <source>
        <strain evidence="5">SC5314 / ATCC MYA-2876</strain>
    </source>
</reference>
<dbReference type="RefSeq" id="XP_714238.1">
    <property type="nucleotide sequence ID" value="XM_709145.1"/>
</dbReference>
<gene>
    <name evidence="4" type="ordered locus">CAALFM_CR07870WA</name>
    <name evidence="3" type="ordered locus">orf19.8245</name>
</gene>
<dbReference type="PANTHER" id="PTHR31902">
    <property type="entry name" value="ACTIN PATCHES DISTAL PROTEIN 1"/>
    <property type="match status" value="1"/>
</dbReference>
<name>Q59X65_CANAL</name>
<comment type="similarity">
    <text evidence="1">Belongs to the AIM32 family.</text>
</comment>
<evidence type="ECO:0000313" key="3">
    <source>
        <dbReference type="CGD" id="CAL0000197180"/>
    </source>
</evidence>
<organism evidence="4 5">
    <name type="scientific">Candida albicans (strain SC5314 / ATCC MYA-2876)</name>
    <name type="common">Yeast</name>
    <dbReference type="NCBI Taxonomy" id="237561"/>
    <lineage>
        <taxon>Eukaryota</taxon>
        <taxon>Fungi</taxon>
        <taxon>Dikarya</taxon>
        <taxon>Ascomycota</taxon>
        <taxon>Saccharomycotina</taxon>
        <taxon>Pichiomycetes</taxon>
        <taxon>Debaryomycetaceae</taxon>
        <taxon>Candida/Lodderomyces clade</taxon>
        <taxon>Candida</taxon>
    </lineage>
</organism>
<dbReference type="CDD" id="cd03062">
    <property type="entry name" value="TRX_Fd_Sucrase"/>
    <property type="match status" value="1"/>
</dbReference>
<dbReference type="VEuPathDB" id="FungiDB:CR_07870W_A"/>
<evidence type="ECO:0000313" key="5">
    <source>
        <dbReference type="Proteomes" id="UP000000559"/>
    </source>
</evidence>
<dbReference type="InterPro" id="IPR036249">
    <property type="entry name" value="Thioredoxin-like_sf"/>
</dbReference>
<proteinExistence type="inferred from homology"/>
<dbReference type="OrthoDB" id="10253744at2759"/>
<evidence type="ECO:0000313" key="4">
    <source>
        <dbReference type="EMBL" id="AOW31478.1"/>
    </source>
</evidence>
<dbReference type="eggNOG" id="ENOG502QS3W">
    <property type="taxonomic scope" value="Eukaryota"/>
</dbReference>